<dbReference type="EMBL" id="CADCXV010000569">
    <property type="protein sequence ID" value="CAB0030901.1"/>
    <property type="molecule type" value="Genomic_DNA"/>
</dbReference>
<gene>
    <name evidence="8" type="ORF">TBRA_LOCUS2886</name>
</gene>
<organism evidence="8 9">
    <name type="scientific">Trichogramma brassicae</name>
    <dbReference type="NCBI Taxonomy" id="86971"/>
    <lineage>
        <taxon>Eukaryota</taxon>
        <taxon>Metazoa</taxon>
        <taxon>Ecdysozoa</taxon>
        <taxon>Arthropoda</taxon>
        <taxon>Hexapoda</taxon>
        <taxon>Insecta</taxon>
        <taxon>Pterygota</taxon>
        <taxon>Neoptera</taxon>
        <taxon>Endopterygota</taxon>
        <taxon>Hymenoptera</taxon>
        <taxon>Apocrita</taxon>
        <taxon>Proctotrupomorpha</taxon>
        <taxon>Chalcidoidea</taxon>
        <taxon>Trichogrammatidae</taxon>
        <taxon>Trichogramma</taxon>
    </lineage>
</organism>
<dbReference type="OrthoDB" id="10259622at2759"/>
<feature type="domain" description="Gcp-like" evidence="7">
    <location>
        <begin position="57"/>
        <end position="348"/>
    </location>
</feature>
<dbReference type="InterPro" id="IPR043129">
    <property type="entry name" value="ATPase_NBD"/>
</dbReference>
<evidence type="ECO:0000313" key="9">
    <source>
        <dbReference type="Proteomes" id="UP000479190"/>
    </source>
</evidence>
<keyword evidence="9" id="KW-1185">Reference proteome</keyword>
<evidence type="ECO:0000256" key="2">
    <source>
        <dbReference type="ARBA" id="ARBA00022679"/>
    </source>
</evidence>
<protein>
    <recommendedName>
        <fullName evidence="1">N(6)-L-threonylcarbamoyladenine synthase</fullName>
        <ecNumber evidence="1">2.3.1.234</ecNumber>
    </recommendedName>
</protein>
<dbReference type="Gene3D" id="3.30.420.40">
    <property type="match status" value="2"/>
</dbReference>
<keyword evidence="4" id="KW-0479">Metal-binding</keyword>
<evidence type="ECO:0000256" key="5">
    <source>
        <dbReference type="ARBA" id="ARBA00023315"/>
    </source>
</evidence>
<evidence type="ECO:0000256" key="6">
    <source>
        <dbReference type="ARBA" id="ARBA00048117"/>
    </source>
</evidence>
<proteinExistence type="predicted"/>
<dbReference type="Proteomes" id="UP000479190">
    <property type="component" value="Unassembled WGS sequence"/>
</dbReference>
<dbReference type="GO" id="GO:0046872">
    <property type="term" value="F:metal ion binding"/>
    <property type="evidence" value="ECO:0007669"/>
    <property type="project" value="UniProtKB-KW"/>
</dbReference>
<name>A0A6H5I0V3_9HYME</name>
<dbReference type="PRINTS" id="PR00789">
    <property type="entry name" value="OSIALOPTASE"/>
</dbReference>
<dbReference type="InterPro" id="IPR000905">
    <property type="entry name" value="Gcp-like_dom"/>
</dbReference>
<keyword evidence="3" id="KW-0819">tRNA processing</keyword>
<evidence type="ECO:0000256" key="4">
    <source>
        <dbReference type="ARBA" id="ARBA00022723"/>
    </source>
</evidence>
<keyword evidence="5" id="KW-0012">Acyltransferase</keyword>
<sequence>MRHLLRFKSFNKKLCEFRKNCANLNRGLCTQKKTIKILGIESSCDDTGFAIVDSNGNILGEAINSQMQFHLRQGGINPLEARLLHEKNIQKVYEECLASANFALDDVDAIAVSVEPGLPMSLTIGRDFALKLSKEYDKPVIPIHHMKAHALTVRMIKNVEFPYLAFLVSGGHCILALVQSVDDFKLLGQALDNAPGEAMDKVARRLKLSNIPEYANVCGGQALEMAAHKADNPEQFFFPAALSHYRDCNFSFSGLKTKAQKHIFQQERDFNVMGADIIPDVNNLCAGFLMAYFRHMCMRVQRAMEFIEKNELIPEEQRTLVVSGGVASNNILAKALSKIQSHPKTRKYRAQKLESCVQALHMDPRRCTTASLTNCIEAAKYILSTASESSKIYAYIRIYRFANDGGRRLWGGLHCGVASFEAYAFKCTFERIQSTKYHCCRIANICVVAAGRAVRAFGRCGGGDDIAMPSRSTEDHAQIRMGSRWKRGIERIIVTGGIVGEKSIVTSLDDNESVWERAGASYSKKSARWQEIGPSRPSEEETAVQPVYALYGSPLI</sequence>
<keyword evidence="2" id="KW-0808">Transferase</keyword>
<evidence type="ECO:0000256" key="3">
    <source>
        <dbReference type="ARBA" id="ARBA00022694"/>
    </source>
</evidence>
<accession>A0A6H5I0V3</accession>
<dbReference type="PANTHER" id="PTHR11735">
    <property type="entry name" value="TRNA N6-ADENOSINE THREONYLCARBAMOYLTRANSFERASE"/>
    <property type="match status" value="1"/>
</dbReference>
<dbReference type="SUPFAM" id="SSF53067">
    <property type="entry name" value="Actin-like ATPase domain"/>
    <property type="match status" value="1"/>
</dbReference>
<dbReference type="CDD" id="cd24134">
    <property type="entry name" value="ASKHA_NBD_OSGEPL1_QRI7_euk"/>
    <property type="match status" value="1"/>
</dbReference>
<dbReference type="InterPro" id="IPR017861">
    <property type="entry name" value="KAE1/TsaD"/>
</dbReference>
<dbReference type="GO" id="GO:0061711">
    <property type="term" value="F:tRNA N(6)-L-threonylcarbamoyladenine synthase activity"/>
    <property type="evidence" value="ECO:0007669"/>
    <property type="project" value="UniProtKB-EC"/>
</dbReference>
<dbReference type="EC" id="2.3.1.234" evidence="1"/>
<evidence type="ECO:0000313" key="8">
    <source>
        <dbReference type="EMBL" id="CAB0030901.1"/>
    </source>
</evidence>
<dbReference type="NCBIfam" id="TIGR00329">
    <property type="entry name" value="gcp_kae1"/>
    <property type="match status" value="1"/>
</dbReference>
<dbReference type="AlphaFoldDB" id="A0A6H5I0V3"/>
<dbReference type="PANTHER" id="PTHR11735:SF6">
    <property type="entry name" value="TRNA N6-ADENOSINE THREONYLCARBAMOYLTRANSFERASE, MITOCHONDRIAL"/>
    <property type="match status" value="1"/>
</dbReference>
<evidence type="ECO:0000256" key="1">
    <source>
        <dbReference type="ARBA" id="ARBA00012156"/>
    </source>
</evidence>
<dbReference type="Pfam" id="PF00814">
    <property type="entry name" value="TsaD"/>
    <property type="match status" value="1"/>
</dbReference>
<evidence type="ECO:0000259" key="7">
    <source>
        <dbReference type="Pfam" id="PF00814"/>
    </source>
</evidence>
<reference evidence="8 9" key="1">
    <citation type="submission" date="2020-02" db="EMBL/GenBank/DDBJ databases">
        <authorList>
            <person name="Ferguson B K."/>
        </authorList>
    </citation>
    <scope>NUCLEOTIDE SEQUENCE [LARGE SCALE GENOMIC DNA]</scope>
</reference>
<dbReference type="GO" id="GO:0005739">
    <property type="term" value="C:mitochondrion"/>
    <property type="evidence" value="ECO:0007669"/>
    <property type="project" value="TreeGrafter"/>
</dbReference>
<dbReference type="GO" id="GO:0008033">
    <property type="term" value="P:tRNA processing"/>
    <property type="evidence" value="ECO:0007669"/>
    <property type="project" value="UniProtKB-KW"/>
</dbReference>
<comment type="catalytic activity">
    <reaction evidence="6">
        <text>L-threonylcarbamoyladenylate + adenosine(37) in tRNA = N(6)-L-threonylcarbamoyladenosine(37) in tRNA + AMP + H(+)</text>
        <dbReference type="Rhea" id="RHEA:37059"/>
        <dbReference type="Rhea" id="RHEA-COMP:10162"/>
        <dbReference type="Rhea" id="RHEA-COMP:10163"/>
        <dbReference type="ChEBI" id="CHEBI:15378"/>
        <dbReference type="ChEBI" id="CHEBI:73682"/>
        <dbReference type="ChEBI" id="CHEBI:74411"/>
        <dbReference type="ChEBI" id="CHEBI:74418"/>
        <dbReference type="ChEBI" id="CHEBI:456215"/>
        <dbReference type="EC" id="2.3.1.234"/>
    </reaction>
</comment>